<accession>A0A067Q402</accession>
<evidence type="ECO:0000313" key="1">
    <source>
        <dbReference type="EMBL" id="KDQ61788.1"/>
    </source>
</evidence>
<reference evidence="2" key="1">
    <citation type="journal article" date="2014" name="Proc. Natl. Acad. Sci. U.S.A.">
        <title>Extensive sampling of basidiomycete genomes demonstrates inadequacy of the white-rot/brown-rot paradigm for wood decay fungi.</title>
        <authorList>
            <person name="Riley R."/>
            <person name="Salamov A.A."/>
            <person name="Brown D.W."/>
            <person name="Nagy L.G."/>
            <person name="Floudas D."/>
            <person name="Held B.W."/>
            <person name="Levasseur A."/>
            <person name="Lombard V."/>
            <person name="Morin E."/>
            <person name="Otillar R."/>
            <person name="Lindquist E.A."/>
            <person name="Sun H."/>
            <person name="LaButti K.M."/>
            <person name="Schmutz J."/>
            <person name="Jabbour D."/>
            <person name="Luo H."/>
            <person name="Baker S.E."/>
            <person name="Pisabarro A.G."/>
            <person name="Walton J.D."/>
            <person name="Blanchette R.A."/>
            <person name="Henrissat B."/>
            <person name="Martin F."/>
            <person name="Cullen D."/>
            <person name="Hibbett D.S."/>
            <person name="Grigoriev I.V."/>
        </authorList>
    </citation>
    <scope>NUCLEOTIDE SEQUENCE [LARGE SCALE GENOMIC DNA]</scope>
    <source>
        <strain evidence="2">MUCL 33604</strain>
    </source>
</reference>
<dbReference type="EMBL" id="KL197712">
    <property type="protein sequence ID" value="KDQ61788.1"/>
    <property type="molecule type" value="Genomic_DNA"/>
</dbReference>
<protein>
    <submittedName>
        <fullName evidence="1">Uncharacterized protein</fullName>
    </submittedName>
</protein>
<name>A0A067Q402_9AGAM</name>
<evidence type="ECO:0000313" key="2">
    <source>
        <dbReference type="Proteomes" id="UP000027265"/>
    </source>
</evidence>
<proteinExistence type="predicted"/>
<dbReference type="AlphaFoldDB" id="A0A067Q402"/>
<organism evidence="1 2">
    <name type="scientific">Jaapia argillacea MUCL 33604</name>
    <dbReference type="NCBI Taxonomy" id="933084"/>
    <lineage>
        <taxon>Eukaryota</taxon>
        <taxon>Fungi</taxon>
        <taxon>Dikarya</taxon>
        <taxon>Basidiomycota</taxon>
        <taxon>Agaricomycotina</taxon>
        <taxon>Agaricomycetes</taxon>
        <taxon>Agaricomycetidae</taxon>
        <taxon>Jaapiales</taxon>
        <taxon>Jaapiaceae</taxon>
        <taxon>Jaapia</taxon>
    </lineage>
</organism>
<keyword evidence="2" id="KW-1185">Reference proteome</keyword>
<dbReference type="HOGENOM" id="CLU_1299892_0_0_1"/>
<dbReference type="InParanoid" id="A0A067Q402"/>
<sequence length="212" mass="23424">MGDGCDESERAKASLPRCQPSMDLCHPSAPSQRVTIGLLPIPSPVDAMDPQRSLVPTMPPSPGNNPCNVDLPRCVITRRPRIPSLCDVSDSPSAPVNKHLKCDTVPQPRFLYIPFLQPSPSHPYTRRNQLHSPARGQLVPPVHPTMSICVSLCSQGQAQRLIMRSPFVVFYVPIIPRYPISAKPPLDHPNTNKPPLAWLSTQSDSRFAYQPM</sequence>
<gene>
    <name evidence="1" type="ORF">JAAARDRAFT_522375</name>
</gene>
<dbReference type="Proteomes" id="UP000027265">
    <property type="component" value="Unassembled WGS sequence"/>
</dbReference>